<accession>A0ABT1RZ77</accession>
<proteinExistence type="inferred from homology"/>
<evidence type="ECO:0000256" key="6">
    <source>
        <dbReference type="ARBA" id="ARBA00022884"/>
    </source>
</evidence>
<dbReference type="Gene3D" id="3.30.230.10">
    <property type="match status" value="1"/>
</dbReference>
<reference evidence="9 10" key="1">
    <citation type="submission" date="2022-06" db="EMBL/GenBank/DDBJ databases">
        <title>Isolation of gut microbiota from human fecal samples.</title>
        <authorList>
            <person name="Pamer E.G."/>
            <person name="Barat B."/>
            <person name="Waligurski E."/>
            <person name="Medina S."/>
            <person name="Paddock L."/>
            <person name="Mostad J."/>
        </authorList>
    </citation>
    <scope>NUCLEOTIDE SEQUENCE [LARGE SCALE GENOMIC DNA]</scope>
    <source>
        <strain evidence="9 10">DFI.9.73</strain>
    </source>
</reference>
<dbReference type="NCBIfam" id="TIGR00188">
    <property type="entry name" value="rnpA"/>
    <property type="match status" value="1"/>
</dbReference>
<dbReference type="EMBL" id="JANFZH010000017">
    <property type="protein sequence ID" value="MCQ4839977.1"/>
    <property type="molecule type" value="Genomic_DNA"/>
</dbReference>
<dbReference type="InterPro" id="IPR014721">
    <property type="entry name" value="Ribsml_uS5_D2-typ_fold_subgr"/>
</dbReference>
<dbReference type="Pfam" id="PF00825">
    <property type="entry name" value="Ribonuclease_P"/>
    <property type="match status" value="1"/>
</dbReference>
<dbReference type="InterPro" id="IPR020568">
    <property type="entry name" value="Ribosomal_Su5_D2-typ_SF"/>
</dbReference>
<dbReference type="PANTHER" id="PTHR33992:SF1">
    <property type="entry name" value="RIBONUCLEASE P PROTEIN COMPONENT"/>
    <property type="match status" value="1"/>
</dbReference>
<dbReference type="GeneID" id="90531526"/>
<evidence type="ECO:0000256" key="2">
    <source>
        <dbReference type="ARBA" id="ARBA00022694"/>
    </source>
</evidence>
<sequence length="120" mass="13676">MDKFISICRNNDFRRLYAKGKSFVSPLVVVYVKKNRNQGLRVGITTSKKIGNAVLRNRSRRVIREAFRELSPRVKSGYDLVFVARGRTPHVKSTDVRRHMEKELTAAGVLKPAAFSAQEN</sequence>
<dbReference type="PANTHER" id="PTHR33992">
    <property type="entry name" value="RIBONUCLEASE P PROTEIN COMPONENT"/>
    <property type="match status" value="1"/>
</dbReference>
<dbReference type="GO" id="GO:0004526">
    <property type="term" value="F:ribonuclease P activity"/>
    <property type="evidence" value="ECO:0007669"/>
    <property type="project" value="UniProtKB-EC"/>
</dbReference>
<evidence type="ECO:0000256" key="1">
    <source>
        <dbReference type="ARBA" id="ARBA00002663"/>
    </source>
</evidence>
<dbReference type="SUPFAM" id="SSF54211">
    <property type="entry name" value="Ribosomal protein S5 domain 2-like"/>
    <property type="match status" value="1"/>
</dbReference>
<dbReference type="InterPro" id="IPR000100">
    <property type="entry name" value="RNase_P"/>
</dbReference>
<evidence type="ECO:0000256" key="8">
    <source>
        <dbReference type="NCBIfam" id="TIGR00188"/>
    </source>
</evidence>
<evidence type="ECO:0000313" key="9">
    <source>
        <dbReference type="EMBL" id="MCQ4839977.1"/>
    </source>
</evidence>
<dbReference type="HAMAP" id="MF_00227">
    <property type="entry name" value="RNase_P"/>
    <property type="match status" value="1"/>
</dbReference>
<dbReference type="EC" id="3.1.26.5" evidence="7 8"/>
<evidence type="ECO:0000313" key="10">
    <source>
        <dbReference type="Proteomes" id="UP001524473"/>
    </source>
</evidence>
<keyword evidence="5 7" id="KW-0378">Hydrolase</keyword>
<dbReference type="RefSeq" id="WP_066861532.1">
    <property type="nucleotide sequence ID" value="NZ_CABKVV010000011.1"/>
</dbReference>
<organism evidence="9 10">
    <name type="scientific">Neglectibacter timonensis</name>
    <dbReference type="NCBI Taxonomy" id="1776382"/>
    <lineage>
        <taxon>Bacteria</taxon>
        <taxon>Bacillati</taxon>
        <taxon>Bacillota</taxon>
        <taxon>Clostridia</taxon>
        <taxon>Eubacteriales</taxon>
        <taxon>Oscillospiraceae</taxon>
        <taxon>Neglectibacter</taxon>
    </lineage>
</organism>
<keyword evidence="4 7" id="KW-0255">Endonuclease</keyword>
<evidence type="ECO:0000256" key="3">
    <source>
        <dbReference type="ARBA" id="ARBA00022722"/>
    </source>
</evidence>
<evidence type="ECO:0000256" key="5">
    <source>
        <dbReference type="ARBA" id="ARBA00022801"/>
    </source>
</evidence>
<evidence type="ECO:0000256" key="4">
    <source>
        <dbReference type="ARBA" id="ARBA00022759"/>
    </source>
</evidence>
<name>A0ABT1RZ77_9FIRM</name>
<dbReference type="Proteomes" id="UP001524473">
    <property type="component" value="Unassembled WGS sequence"/>
</dbReference>
<comment type="similarity">
    <text evidence="7">Belongs to the RnpA family.</text>
</comment>
<comment type="catalytic activity">
    <reaction evidence="7">
        <text>Endonucleolytic cleavage of RNA, removing 5'-extranucleotides from tRNA precursor.</text>
        <dbReference type="EC" id="3.1.26.5"/>
    </reaction>
</comment>
<dbReference type="InterPro" id="IPR020539">
    <property type="entry name" value="RNase_P_CS"/>
</dbReference>
<keyword evidence="10" id="KW-1185">Reference proteome</keyword>
<dbReference type="PROSITE" id="PS00648">
    <property type="entry name" value="RIBONUCLEASE_P"/>
    <property type="match status" value="1"/>
</dbReference>
<gene>
    <name evidence="7 9" type="primary">rnpA</name>
    <name evidence="9" type="ORF">NE695_08620</name>
</gene>
<evidence type="ECO:0000256" key="7">
    <source>
        <dbReference type="HAMAP-Rule" id="MF_00227"/>
    </source>
</evidence>
<comment type="caution">
    <text evidence="9">The sequence shown here is derived from an EMBL/GenBank/DDBJ whole genome shotgun (WGS) entry which is preliminary data.</text>
</comment>
<comment type="function">
    <text evidence="1 7">RNaseP catalyzes the removal of the 5'-leader sequence from pre-tRNA to produce the mature 5'-terminus. It can also cleave other RNA substrates such as 4.5S RNA. The protein component plays an auxiliary but essential role in vivo by binding to the 5'-leader sequence and broadening the substrate specificity of the ribozyme.</text>
</comment>
<comment type="subunit">
    <text evidence="7">Consists of a catalytic RNA component (M1 or rnpB) and a protein subunit.</text>
</comment>
<keyword evidence="3 7" id="KW-0540">Nuclease</keyword>
<keyword evidence="6 7" id="KW-0694">RNA-binding</keyword>
<protein>
    <recommendedName>
        <fullName evidence="7 8">Ribonuclease P protein component</fullName>
        <shortName evidence="7">RNase P protein</shortName>
        <shortName evidence="7">RNaseP protein</shortName>
        <ecNumber evidence="7 8">3.1.26.5</ecNumber>
    </recommendedName>
    <alternativeName>
        <fullName evidence="7">Protein C5</fullName>
    </alternativeName>
</protein>
<keyword evidence="2 7" id="KW-0819">tRNA processing</keyword>